<protein>
    <recommendedName>
        <fullName evidence="4">Catalase</fullName>
    </recommendedName>
</protein>
<dbReference type="AlphaFoldDB" id="B1ZPI0"/>
<dbReference type="HOGENOM" id="CLU_046417_0_0_0"/>
<dbReference type="GO" id="GO:0020037">
    <property type="term" value="F:heme binding"/>
    <property type="evidence" value="ECO:0007669"/>
    <property type="project" value="InterPro"/>
</dbReference>
<evidence type="ECO:0008006" key="4">
    <source>
        <dbReference type="Google" id="ProtNLM"/>
    </source>
</evidence>
<name>B1ZPI0_OPITP</name>
<evidence type="ECO:0000313" key="2">
    <source>
        <dbReference type="EMBL" id="ACB74499.1"/>
    </source>
</evidence>
<reference evidence="2 3" key="1">
    <citation type="journal article" date="2011" name="J. Bacteriol.">
        <title>Genome sequence of the verrucomicrobium Opitutus terrae PB90-1, an abundant inhabitant of rice paddy soil ecosystems.</title>
        <authorList>
            <person name="van Passel M.W."/>
            <person name="Kant R."/>
            <person name="Palva A."/>
            <person name="Copeland A."/>
            <person name="Lucas S."/>
            <person name="Lapidus A."/>
            <person name="Glavina del Rio T."/>
            <person name="Pitluck S."/>
            <person name="Goltsman E."/>
            <person name="Clum A."/>
            <person name="Sun H."/>
            <person name="Schmutz J."/>
            <person name="Larimer F.W."/>
            <person name="Land M.L."/>
            <person name="Hauser L."/>
            <person name="Kyrpides N."/>
            <person name="Mikhailova N."/>
            <person name="Richardson P.P."/>
            <person name="Janssen P.H."/>
            <person name="de Vos W.M."/>
            <person name="Smidt H."/>
        </authorList>
    </citation>
    <scope>NUCLEOTIDE SEQUENCE [LARGE SCALE GENOMIC DNA]</scope>
    <source>
        <strain evidence="3">DSM 11246 / JCM 15787 / PB90-1</strain>
    </source>
</reference>
<dbReference type="EMBL" id="CP001032">
    <property type="protein sequence ID" value="ACB74499.1"/>
    <property type="molecule type" value="Genomic_DNA"/>
</dbReference>
<dbReference type="KEGG" id="ote:Oter_1213"/>
<dbReference type="Gene3D" id="2.40.180.10">
    <property type="entry name" value="Catalase core domain"/>
    <property type="match status" value="1"/>
</dbReference>
<dbReference type="Proteomes" id="UP000007013">
    <property type="component" value="Chromosome"/>
</dbReference>
<proteinExistence type="predicted"/>
<dbReference type="InterPro" id="IPR020835">
    <property type="entry name" value="Catalase_sf"/>
</dbReference>
<feature type="region of interest" description="Disordered" evidence="1">
    <location>
        <begin position="334"/>
        <end position="355"/>
    </location>
</feature>
<dbReference type="OrthoDB" id="417271at2"/>
<dbReference type="RefSeq" id="WP_012374037.1">
    <property type="nucleotide sequence ID" value="NC_010571.1"/>
</dbReference>
<dbReference type="PANTHER" id="PTHR36195:SF4">
    <property type="entry name" value="DOMAIN PROTEIN, PUTATIVE (AFU_ORTHOLOGUE AFUA_5G01990)-RELATED"/>
    <property type="match status" value="1"/>
</dbReference>
<dbReference type="CDD" id="cd08152">
    <property type="entry name" value="y4iL_like"/>
    <property type="match status" value="1"/>
</dbReference>
<evidence type="ECO:0000256" key="1">
    <source>
        <dbReference type="SAM" id="MobiDB-lite"/>
    </source>
</evidence>
<sequence>MPARSLPLAIGDERIPPREGEDIEAMLAILQSIQEARDRRERPVPRNLHPKQHGCVLAYLAVEPGVPAGFRHGLFGEPREYLAAVRFSSAKMRDDRLPDAHGMSVKLFDVDGERLLEDEPQARTQDLVCVDHPVFFARDVADLLPLLVDYRRLMIGGPWAKARTLLRGMVSLDRRFRILRAMVLKRPTDLLRVQFWSTTPVRIRDGAMKLSFRPQRQAQPERSCGSADRLRLALAARLESEEARFDLVAQLQTDPTAMPIEDATVCWDESTAPYQKIATLRIPVQRFDTPAQRDFGENLSFTPWHGLAAHRPLGGINRARQRIYQAMAAQRRTANGAALREPTADEWHAARGGSR</sequence>
<keyword evidence="3" id="KW-1185">Reference proteome</keyword>
<dbReference type="eggNOG" id="COG0753">
    <property type="taxonomic scope" value="Bacteria"/>
</dbReference>
<organism evidence="2 3">
    <name type="scientific">Opitutus terrae (strain DSM 11246 / JCM 15787 / PB90-1)</name>
    <dbReference type="NCBI Taxonomy" id="452637"/>
    <lineage>
        <taxon>Bacteria</taxon>
        <taxon>Pseudomonadati</taxon>
        <taxon>Verrucomicrobiota</taxon>
        <taxon>Opitutia</taxon>
        <taxon>Opitutales</taxon>
        <taxon>Opitutaceae</taxon>
        <taxon>Opitutus</taxon>
    </lineage>
</organism>
<accession>B1ZPI0</accession>
<dbReference type="SUPFAM" id="SSF56634">
    <property type="entry name" value="Heme-dependent catalase-like"/>
    <property type="match status" value="1"/>
</dbReference>
<gene>
    <name evidence="2" type="ordered locus">Oter_1213</name>
</gene>
<dbReference type="PANTHER" id="PTHR36195">
    <property type="entry name" value="DOMAIN PROTEIN, PUTATIVE (AFU_ORTHOLOGUE AFUA_5G01990)-RELATED-RELATED"/>
    <property type="match status" value="1"/>
</dbReference>
<dbReference type="STRING" id="452637.Oter_1213"/>
<evidence type="ECO:0000313" key="3">
    <source>
        <dbReference type="Proteomes" id="UP000007013"/>
    </source>
</evidence>